<dbReference type="OrthoDB" id="6157609at2759"/>
<evidence type="ECO:0000313" key="5">
    <source>
        <dbReference type="Proteomes" id="UP000014760"/>
    </source>
</evidence>
<organism evidence="3">
    <name type="scientific">Capitella teleta</name>
    <name type="common">Polychaete worm</name>
    <dbReference type="NCBI Taxonomy" id="283909"/>
    <lineage>
        <taxon>Eukaryota</taxon>
        <taxon>Metazoa</taxon>
        <taxon>Spiralia</taxon>
        <taxon>Lophotrochozoa</taxon>
        <taxon>Annelida</taxon>
        <taxon>Polychaeta</taxon>
        <taxon>Sedentaria</taxon>
        <taxon>Scolecida</taxon>
        <taxon>Capitellidae</taxon>
        <taxon>Capitella</taxon>
    </lineage>
</organism>
<feature type="domain" description="Apple" evidence="2">
    <location>
        <begin position="26"/>
        <end position="101"/>
    </location>
</feature>
<proteinExistence type="predicted"/>
<evidence type="ECO:0000313" key="4">
    <source>
        <dbReference type="EnsemblMetazoa" id="CapteP199700"/>
    </source>
</evidence>
<dbReference type="EMBL" id="KB310670">
    <property type="protein sequence ID" value="ELT91042.1"/>
    <property type="molecule type" value="Genomic_DNA"/>
</dbReference>
<dbReference type="PROSITE" id="PS50948">
    <property type="entry name" value="PAN"/>
    <property type="match status" value="2"/>
</dbReference>
<feature type="domain" description="Apple" evidence="2">
    <location>
        <begin position="111"/>
        <end position="189"/>
    </location>
</feature>
<dbReference type="Pfam" id="PF00024">
    <property type="entry name" value="PAN_1"/>
    <property type="match status" value="2"/>
</dbReference>
<evidence type="ECO:0000256" key="1">
    <source>
        <dbReference type="SAM" id="SignalP"/>
    </source>
</evidence>
<reference evidence="5" key="1">
    <citation type="submission" date="2012-12" db="EMBL/GenBank/DDBJ databases">
        <authorList>
            <person name="Hellsten U."/>
            <person name="Grimwood J."/>
            <person name="Chapman J.A."/>
            <person name="Shapiro H."/>
            <person name="Aerts A."/>
            <person name="Otillar R.P."/>
            <person name="Terry A.Y."/>
            <person name="Boore J.L."/>
            <person name="Simakov O."/>
            <person name="Marletaz F."/>
            <person name="Cho S.-J."/>
            <person name="Edsinger-Gonzales E."/>
            <person name="Havlak P."/>
            <person name="Kuo D.-H."/>
            <person name="Larsson T."/>
            <person name="Lv J."/>
            <person name="Arendt D."/>
            <person name="Savage R."/>
            <person name="Osoegawa K."/>
            <person name="de Jong P."/>
            <person name="Lindberg D.R."/>
            <person name="Seaver E.C."/>
            <person name="Weisblat D.A."/>
            <person name="Putnam N.H."/>
            <person name="Grigoriev I.V."/>
            <person name="Rokhsar D.S."/>
        </authorList>
    </citation>
    <scope>NUCLEOTIDE SEQUENCE</scope>
    <source>
        <strain evidence="5">I ESC-2004</strain>
    </source>
</reference>
<name>R7TC17_CAPTE</name>
<keyword evidence="5" id="KW-1185">Reference proteome</keyword>
<feature type="signal peptide" evidence="1">
    <location>
        <begin position="1"/>
        <end position="21"/>
    </location>
</feature>
<feature type="chain" id="PRO_5008786858" description="Apple domain-containing protein" evidence="1">
    <location>
        <begin position="22"/>
        <end position="306"/>
    </location>
</feature>
<reference evidence="3 5" key="2">
    <citation type="journal article" date="2013" name="Nature">
        <title>Insights into bilaterian evolution from three spiralian genomes.</title>
        <authorList>
            <person name="Simakov O."/>
            <person name="Marletaz F."/>
            <person name="Cho S.J."/>
            <person name="Edsinger-Gonzales E."/>
            <person name="Havlak P."/>
            <person name="Hellsten U."/>
            <person name="Kuo D.H."/>
            <person name="Larsson T."/>
            <person name="Lv J."/>
            <person name="Arendt D."/>
            <person name="Savage R."/>
            <person name="Osoegawa K."/>
            <person name="de Jong P."/>
            <person name="Grimwood J."/>
            <person name="Chapman J.A."/>
            <person name="Shapiro H."/>
            <person name="Aerts A."/>
            <person name="Otillar R.P."/>
            <person name="Terry A.Y."/>
            <person name="Boore J.L."/>
            <person name="Grigoriev I.V."/>
            <person name="Lindberg D.R."/>
            <person name="Seaver E.C."/>
            <person name="Weisblat D.A."/>
            <person name="Putnam N.H."/>
            <person name="Rokhsar D.S."/>
        </authorList>
    </citation>
    <scope>NUCLEOTIDE SEQUENCE</scope>
    <source>
        <strain evidence="3 5">I ESC-2004</strain>
    </source>
</reference>
<dbReference type="InterPro" id="IPR052774">
    <property type="entry name" value="Celegans_DevNeuronal_Protein"/>
</dbReference>
<dbReference type="EMBL" id="AMQN01014006">
    <property type="status" value="NOT_ANNOTATED_CDS"/>
    <property type="molecule type" value="Genomic_DNA"/>
</dbReference>
<keyword evidence="1" id="KW-0732">Signal</keyword>
<dbReference type="EnsemblMetazoa" id="CapteT199700">
    <property type="protein sequence ID" value="CapteP199700"/>
    <property type="gene ID" value="CapteG199700"/>
</dbReference>
<dbReference type="GO" id="GO:0009653">
    <property type="term" value="P:anatomical structure morphogenesis"/>
    <property type="evidence" value="ECO:0007669"/>
    <property type="project" value="TreeGrafter"/>
</dbReference>
<dbReference type="SMART" id="SM00473">
    <property type="entry name" value="PAN_AP"/>
    <property type="match status" value="3"/>
</dbReference>
<evidence type="ECO:0000313" key="3">
    <source>
        <dbReference type="EMBL" id="ELT91042.1"/>
    </source>
</evidence>
<dbReference type="PANTHER" id="PTHR47327:SF1">
    <property type="entry name" value="RE15579P"/>
    <property type="match status" value="1"/>
</dbReference>
<dbReference type="HOGENOM" id="CLU_909865_0_0_1"/>
<gene>
    <name evidence="3" type="ORF">CAPTEDRAFT_199700</name>
</gene>
<dbReference type="AlphaFoldDB" id="R7TC17"/>
<sequence>MENTAITRVWFLALLACVSHALPDGCSWVNIRGQRLMAWNKERVPAKTLTICQSACENHKGFECRSVDFSRKERACVLSDGDRTDSYLRYYKKWQYSEIQCKDESRNRSACTLVGPVRGKAMYESKLKNTIRSGRTVEKCEAACREEQRFFCISFMFNEVAGMCTLQEIDTKTSRLVEFPTIDYYELNCEPGVDAATWKPPAPVGTPDDMLCSTRGPVVGYSIFPPLESVSHVANLTQCEKLFTEKSLLVRLKAFSYNPTSRECRFHTKNRQTETLVAAEDFNYYESSCEFSEDLVNQCVRFVSEN</sequence>
<dbReference type="CDD" id="cd01099">
    <property type="entry name" value="PAN_AP_HGF"/>
    <property type="match status" value="2"/>
</dbReference>
<dbReference type="Gene3D" id="3.50.4.10">
    <property type="entry name" value="Hepatocyte Growth Factor"/>
    <property type="match status" value="3"/>
</dbReference>
<protein>
    <recommendedName>
        <fullName evidence="2">Apple domain-containing protein</fullName>
    </recommendedName>
</protein>
<dbReference type="SUPFAM" id="SSF57414">
    <property type="entry name" value="Hairpin loop containing domain-like"/>
    <property type="match status" value="2"/>
</dbReference>
<dbReference type="Proteomes" id="UP000014760">
    <property type="component" value="Unassembled WGS sequence"/>
</dbReference>
<dbReference type="InterPro" id="IPR003609">
    <property type="entry name" value="Pan_app"/>
</dbReference>
<evidence type="ECO:0000259" key="2">
    <source>
        <dbReference type="PROSITE" id="PS50948"/>
    </source>
</evidence>
<dbReference type="PANTHER" id="PTHR47327">
    <property type="entry name" value="FI18240P1-RELATED"/>
    <property type="match status" value="1"/>
</dbReference>
<accession>R7TC17</accession>
<reference evidence="4" key="3">
    <citation type="submission" date="2015-06" db="UniProtKB">
        <authorList>
            <consortium name="EnsemblMetazoa"/>
        </authorList>
    </citation>
    <scope>IDENTIFICATION</scope>
</reference>